<feature type="compositionally biased region" description="Polar residues" evidence="1">
    <location>
        <begin position="38"/>
        <end position="51"/>
    </location>
</feature>
<accession>A0A6M3K439</accession>
<evidence type="ECO:0008006" key="3">
    <source>
        <dbReference type="Google" id="ProtNLM"/>
    </source>
</evidence>
<evidence type="ECO:0000256" key="1">
    <source>
        <dbReference type="SAM" id="MobiDB-lite"/>
    </source>
</evidence>
<organism evidence="2">
    <name type="scientific">viral metagenome</name>
    <dbReference type="NCBI Taxonomy" id="1070528"/>
    <lineage>
        <taxon>unclassified sequences</taxon>
        <taxon>metagenomes</taxon>
        <taxon>organismal metagenomes</taxon>
    </lineage>
</organism>
<name>A0A6M3K439_9ZZZZ</name>
<feature type="region of interest" description="Disordered" evidence="1">
    <location>
        <begin position="21"/>
        <end position="51"/>
    </location>
</feature>
<dbReference type="EMBL" id="MT142227">
    <property type="protein sequence ID" value="QJA76468.1"/>
    <property type="molecule type" value="Genomic_DNA"/>
</dbReference>
<dbReference type="AlphaFoldDB" id="A0A6M3K439"/>
<sequence>MAIINDGFSTTISFAEDADVQMKEKEVTPPGVEGGGANDTSTMHNTTWRTRQPKSLRTLSECSFTAAYDPAVYDEIVAMINVNQLITLTFPDGETLAFWGWLDVFTPGASKEGEQPTADVTIIPSNQNDSGVETAPVLA</sequence>
<dbReference type="Gene3D" id="4.10.410.40">
    <property type="match status" value="1"/>
</dbReference>
<proteinExistence type="predicted"/>
<evidence type="ECO:0000313" key="2">
    <source>
        <dbReference type="EMBL" id="QJA76468.1"/>
    </source>
</evidence>
<protein>
    <recommendedName>
        <fullName evidence="3">Tail protein</fullName>
    </recommendedName>
</protein>
<gene>
    <name evidence="2" type="ORF">MM415A01504_0007</name>
</gene>
<reference evidence="2" key="1">
    <citation type="submission" date="2020-03" db="EMBL/GenBank/DDBJ databases">
        <title>The deep terrestrial virosphere.</title>
        <authorList>
            <person name="Holmfeldt K."/>
            <person name="Nilsson E."/>
            <person name="Simone D."/>
            <person name="Lopez-Fernandez M."/>
            <person name="Wu X."/>
            <person name="de Brujin I."/>
            <person name="Lundin D."/>
            <person name="Andersson A."/>
            <person name="Bertilsson S."/>
            <person name="Dopson M."/>
        </authorList>
    </citation>
    <scope>NUCLEOTIDE SEQUENCE</scope>
    <source>
        <strain evidence="2">MM415A01504</strain>
    </source>
</reference>